<dbReference type="EMBL" id="JARK01001350">
    <property type="protein sequence ID" value="EYC24326.1"/>
    <property type="molecule type" value="Genomic_DNA"/>
</dbReference>
<sequence length="94" mass="10334">MRCVLAYAVFNVDLESIAQIFCCVLCSELHLFLSAQMLYSVLLHGPKLCLIAALVSSKILNGFRMNKGLATVLLIQLPLPDSHMRTGSEQVVIV</sequence>
<organism evidence="1 2">
    <name type="scientific">Ancylostoma ceylanicum</name>
    <dbReference type="NCBI Taxonomy" id="53326"/>
    <lineage>
        <taxon>Eukaryota</taxon>
        <taxon>Metazoa</taxon>
        <taxon>Ecdysozoa</taxon>
        <taxon>Nematoda</taxon>
        <taxon>Chromadorea</taxon>
        <taxon>Rhabditida</taxon>
        <taxon>Rhabditina</taxon>
        <taxon>Rhabditomorpha</taxon>
        <taxon>Strongyloidea</taxon>
        <taxon>Ancylostomatidae</taxon>
        <taxon>Ancylostomatinae</taxon>
        <taxon>Ancylostoma</taxon>
    </lineage>
</organism>
<name>A0A016VAM1_9BILA</name>
<keyword evidence="2" id="KW-1185">Reference proteome</keyword>
<dbReference type="AlphaFoldDB" id="A0A016VAM1"/>
<proteinExistence type="predicted"/>
<accession>A0A016VAM1</accession>
<protein>
    <submittedName>
        <fullName evidence="1">Uncharacterized protein</fullName>
    </submittedName>
</protein>
<comment type="caution">
    <text evidence="1">The sequence shown here is derived from an EMBL/GenBank/DDBJ whole genome shotgun (WGS) entry which is preliminary data.</text>
</comment>
<reference evidence="2" key="1">
    <citation type="journal article" date="2015" name="Nat. Genet.">
        <title>The genome and transcriptome of the zoonotic hookworm Ancylostoma ceylanicum identify infection-specific gene families.</title>
        <authorList>
            <person name="Schwarz E.M."/>
            <person name="Hu Y."/>
            <person name="Antoshechkin I."/>
            <person name="Miller M.M."/>
            <person name="Sternberg P.W."/>
            <person name="Aroian R.V."/>
        </authorList>
    </citation>
    <scope>NUCLEOTIDE SEQUENCE</scope>
    <source>
        <strain evidence="2">HY135</strain>
    </source>
</reference>
<gene>
    <name evidence="1" type="primary">Acey_s0014.g2443</name>
    <name evidence="1" type="ORF">Y032_0014g2443</name>
</gene>
<evidence type="ECO:0000313" key="1">
    <source>
        <dbReference type="EMBL" id="EYC24326.1"/>
    </source>
</evidence>
<evidence type="ECO:0000313" key="2">
    <source>
        <dbReference type="Proteomes" id="UP000024635"/>
    </source>
</evidence>
<dbReference type="Proteomes" id="UP000024635">
    <property type="component" value="Unassembled WGS sequence"/>
</dbReference>